<dbReference type="OrthoDB" id="406505at2759"/>
<dbReference type="EMBL" id="CM000882">
    <property type="protein sequence ID" value="PNT67810.1"/>
    <property type="molecule type" value="Genomic_DNA"/>
</dbReference>
<reference evidence="9" key="3">
    <citation type="submission" date="2018-08" db="UniProtKB">
        <authorList>
            <consortium name="EnsemblPlants"/>
        </authorList>
    </citation>
    <scope>IDENTIFICATION</scope>
    <source>
        <strain evidence="9">cv. Bd21</strain>
    </source>
</reference>
<keyword evidence="3" id="KW-0964">Secreted</keyword>
<protein>
    <recommendedName>
        <fullName evidence="11">Expansin-like EG45 domain-containing protein</fullName>
    </recommendedName>
</protein>
<dbReference type="InterPro" id="IPR036749">
    <property type="entry name" value="Expansin_CBD_sf"/>
</dbReference>
<dbReference type="PROSITE" id="PS50843">
    <property type="entry name" value="EXPANSIN_CBD"/>
    <property type="match status" value="1"/>
</dbReference>
<dbReference type="InterPro" id="IPR036908">
    <property type="entry name" value="RlpA-like_sf"/>
</dbReference>
<dbReference type="GO" id="GO:0005576">
    <property type="term" value="C:extracellular region"/>
    <property type="evidence" value="ECO:0007669"/>
    <property type="project" value="UniProtKB-SubCell"/>
</dbReference>
<dbReference type="InterPro" id="IPR009009">
    <property type="entry name" value="RlpA-like_DPBB"/>
</dbReference>
<dbReference type="PANTHER" id="PTHR31692:SF4">
    <property type="entry name" value="EXPANSIN-LIKE A1-RELATED"/>
    <property type="match status" value="1"/>
</dbReference>
<evidence type="ECO:0000313" key="10">
    <source>
        <dbReference type="Proteomes" id="UP000008810"/>
    </source>
</evidence>
<dbReference type="Pfam" id="PF01357">
    <property type="entry name" value="Expansin_C"/>
    <property type="match status" value="1"/>
</dbReference>
<dbReference type="AlphaFoldDB" id="A0A2K2D0K1"/>
<dbReference type="ExpressionAtlas" id="A0A2K2D0K1">
    <property type="expression patterns" value="baseline and differential"/>
</dbReference>
<dbReference type="PROSITE" id="PS50842">
    <property type="entry name" value="EXPANSIN_EG45"/>
    <property type="match status" value="1"/>
</dbReference>
<dbReference type="GeneID" id="100836970"/>
<dbReference type="Proteomes" id="UP000008810">
    <property type="component" value="Chromosome 3"/>
</dbReference>
<feature type="region of interest" description="Disordered" evidence="5">
    <location>
        <begin position="359"/>
        <end position="380"/>
    </location>
</feature>
<dbReference type="Gene3D" id="2.60.40.760">
    <property type="entry name" value="Expansin, cellulose-binding-like domain"/>
    <property type="match status" value="1"/>
</dbReference>
<evidence type="ECO:0000256" key="1">
    <source>
        <dbReference type="ARBA" id="ARBA00004613"/>
    </source>
</evidence>
<dbReference type="InterPro" id="IPR007118">
    <property type="entry name" value="Expan_Lol_pI"/>
</dbReference>
<dbReference type="STRING" id="15368.A0A2K2D0K1"/>
<keyword evidence="4" id="KW-0732">Signal</keyword>
<evidence type="ECO:0000259" key="7">
    <source>
        <dbReference type="PROSITE" id="PS50843"/>
    </source>
</evidence>
<feature type="domain" description="Expansin-like CBD" evidence="7">
    <location>
        <begin position="332"/>
        <end position="419"/>
    </location>
</feature>
<dbReference type="Gene3D" id="2.40.40.10">
    <property type="entry name" value="RlpA-like domain"/>
    <property type="match status" value="1"/>
</dbReference>
<dbReference type="PANTHER" id="PTHR31692">
    <property type="entry name" value="EXPANSIN-B3"/>
    <property type="match status" value="1"/>
</dbReference>
<dbReference type="Pfam" id="PF03330">
    <property type="entry name" value="DPBB_1"/>
    <property type="match status" value="1"/>
</dbReference>
<comment type="subcellular location">
    <subcellularLocation>
        <location evidence="1">Secreted</location>
    </subcellularLocation>
</comment>
<gene>
    <name evidence="9" type="primary">LOC100836970</name>
    <name evidence="8" type="ORF">BRADI_3g32297v3</name>
</gene>
<dbReference type="KEGG" id="bdi:100836970"/>
<evidence type="ECO:0000259" key="6">
    <source>
        <dbReference type="PROSITE" id="PS50842"/>
    </source>
</evidence>
<sequence>MGAWLPEFILVLARAPTSPDACPARTSLWSVATQPPSLYPPQACGHVWVRRAPSSQSQVGPELLTPSRVIAPKTFCSVPRDHGRQPAANTISSAAAAATGQRAASRIKLSSSLSSSQESPVLFCSISPKRTTSCNTRLQARSIGRFDPFMAASLSPCPMESAGSRLLLLLVFLFIAVVGSSPASRCGSCVRRSKAAYRASSPALDNAGSCGYGALATTLDAGGLLAAVSPALYRDGAGCGACYQVRCTDAGLCSTSGARVVVTDQARVTDRADLVLTGAAYAAMASGGAGTPAARKLRERRAVNVEYRRVPCEPHGHRNLSVRVEEGAPEAEQLAIRFLYQGGQTDIVAVDVAAAGSSSGWRPMARERGGPAWRTTGRGAPEGPLRMRMVVTGGYDGKWVWADGEVIPRRWKAGRVYDTGVQIADVALDWCHGHPCHDDSREWR</sequence>
<reference evidence="8 9" key="1">
    <citation type="journal article" date="2010" name="Nature">
        <title>Genome sequencing and analysis of the model grass Brachypodium distachyon.</title>
        <authorList>
            <consortium name="International Brachypodium Initiative"/>
        </authorList>
    </citation>
    <scope>NUCLEOTIDE SEQUENCE [LARGE SCALE GENOMIC DNA]</scope>
    <source>
        <strain evidence="8">Bd21</strain>
        <strain evidence="9">cv. Bd21</strain>
    </source>
</reference>
<dbReference type="RefSeq" id="XP_003572024.2">
    <property type="nucleotide sequence ID" value="XM_003571976.4"/>
</dbReference>
<evidence type="ECO:0000313" key="9">
    <source>
        <dbReference type="EnsemblPlants" id="PNT67810"/>
    </source>
</evidence>
<dbReference type="InterPro" id="IPR007112">
    <property type="entry name" value="Expansin/allergen_DPBB_dom"/>
</dbReference>
<reference evidence="8" key="2">
    <citation type="submission" date="2017-06" db="EMBL/GenBank/DDBJ databases">
        <title>WGS assembly of Brachypodium distachyon.</title>
        <authorList>
            <consortium name="The International Brachypodium Initiative"/>
            <person name="Lucas S."/>
            <person name="Harmon-Smith M."/>
            <person name="Lail K."/>
            <person name="Tice H."/>
            <person name="Grimwood J."/>
            <person name="Bruce D."/>
            <person name="Barry K."/>
            <person name="Shu S."/>
            <person name="Lindquist E."/>
            <person name="Wang M."/>
            <person name="Pitluck S."/>
            <person name="Vogel J.P."/>
            <person name="Garvin D.F."/>
            <person name="Mockler T.C."/>
            <person name="Schmutz J."/>
            <person name="Rokhsar D."/>
            <person name="Bevan M.W."/>
        </authorList>
    </citation>
    <scope>NUCLEOTIDE SEQUENCE</scope>
    <source>
        <strain evidence="8">Bd21</strain>
    </source>
</reference>
<evidence type="ECO:0000256" key="3">
    <source>
        <dbReference type="ARBA" id="ARBA00022525"/>
    </source>
</evidence>
<name>A0A2K2D0K1_BRADI</name>
<accession>A0A2K2D0K1</accession>
<organism evidence="8">
    <name type="scientific">Brachypodium distachyon</name>
    <name type="common">Purple false brome</name>
    <name type="synonym">Trachynia distachya</name>
    <dbReference type="NCBI Taxonomy" id="15368"/>
    <lineage>
        <taxon>Eukaryota</taxon>
        <taxon>Viridiplantae</taxon>
        <taxon>Streptophyta</taxon>
        <taxon>Embryophyta</taxon>
        <taxon>Tracheophyta</taxon>
        <taxon>Spermatophyta</taxon>
        <taxon>Magnoliopsida</taxon>
        <taxon>Liliopsida</taxon>
        <taxon>Poales</taxon>
        <taxon>Poaceae</taxon>
        <taxon>BOP clade</taxon>
        <taxon>Pooideae</taxon>
        <taxon>Stipodae</taxon>
        <taxon>Brachypodieae</taxon>
        <taxon>Brachypodium</taxon>
    </lineage>
</organism>
<evidence type="ECO:0000256" key="4">
    <source>
        <dbReference type="ARBA" id="ARBA00022729"/>
    </source>
</evidence>
<evidence type="ECO:0000256" key="5">
    <source>
        <dbReference type="SAM" id="MobiDB-lite"/>
    </source>
</evidence>
<evidence type="ECO:0008006" key="11">
    <source>
        <dbReference type="Google" id="ProtNLM"/>
    </source>
</evidence>
<feature type="domain" description="Expansin-like EG45" evidence="6">
    <location>
        <begin position="207"/>
        <end position="317"/>
    </location>
</feature>
<dbReference type="PRINTS" id="PR01225">
    <property type="entry name" value="EXPANSNFAMLY"/>
</dbReference>
<dbReference type="EnsemblPlants" id="PNT67810">
    <property type="protein sequence ID" value="PNT67810"/>
    <property type="gene ID" value="BRADI_3g32297v3"/>
</dbReference>
<dbReference type="InterPro" id="IPR007117">
    <property type="entry name" value="Expansin_CBD"/>
</dbReference>
<proteinExistence type="inferred from homology"/>
<evidence type="ECO:0000256" key="2">
    <source>
        <dbReference type="ARBA" id="ARBA00005650"/>
    </source>
</evidence>
<dbReference type="Gramene" id="PNT67810">
    <property type="protein sequence ID" value="PNT67810"/>
    <property type="gene ID" value="BRADI_3g32297v3"/>
</dbReference>
<evidence type="ECO:0000313" key="8">
    <source>
        <dbReference type="EMBL" id="PNT67810.1"/>
    </source>
</evidence>
<dbReference type="SUPFAM" id="SSF50685">
    <property type="entry name" value="Barwin-like endoglucanases"/>
    <property type="match status" value="1"/>
</dbReference>
<dbReference type="SUPFAM" id="SSF49590">
    <property type="entry name" value="PHL pollen allergen"/>
    <property type="match status" value="1"/>
</dbReference>
<comment type="similarity">
    <text evidence="2">Belongs to the expansin family. Expansin B subfamily.</text>
</comment>
<keyword evidence="10" id="KW-1185">Reference proteome</keyword>